<sequence length="19" mass="2041">GSTMATLNFTTKPLALVEF</sequence>
<accession>A0A099NP43</accession>
<evidence type="ECO:0000313" key="2">
    <source>
        <dbReference type="Proteomes" id="UP000029867"/>
    </source>
</evidence>
<gene>
    <name evidence="1" type="ORF">JL09_g6573</name>
</gene>
<comment type="caution">
    <text evidence="1">The sequence shown here is derived from an EMBL/GenBank/DDBJ whole genome shotgun (WGS) entry which is preliminary data.</text>
</comment>
<protein>
    <submittedName>
        <fullName evidence="1">Uncharacterized protein</fullName>
    </submittedName>
</protein>
<name>A0A099NP43_PICKU</name>
<dbReference type="EMBL" id="JQFK01001818">
    <property type="protein sequence ID" value="KGK34280.1"/>
    <property type="molecule type" value="Genomic_DNA"/>
</dbReference>
<evidence type="ECO:0000313" key="1">
    <source>
        <dbReference type="EMBL" id="KGK34280.1"/>
    </source>
</evidence>
<organism evidence="1 2">
    <name type="scientific">Pichia kudriavzevii</name>
    <name type="common">Yeast</name>
    <name type="synonym">Issatchenkia orientalis</name>
    <dbReference type="NCBI Taxonomy" id="4909"/>
    <lineage>
        <taxon>Eukaryota</taxon>
        <taxon>Fungi</taxon>
        <taxon>Dikarya</taxon>
        <taxon>Ascomycota</taxon>
        <taxon>Saccharomycotina</taxon>
        <taxon>Pichiomycetes</taxon>
        <taxon>Pichiales</taxon>
        <taxon>Pichiaceae</taxon>
        <taxon>Pichia</taxon>
    </lineage>
</organism>
<dbReference type="AlphaFoldDB" id="A0A099NP43"/>
<dbReference type="Proteomes" id="UP000029867">
    <property type="component" value="Unassembled WGS sequence"/>
</dbReference>
<feature type="non-terminal residue" evidence="1">
    <location>
        <position position="1"/>
    </location>
</feature>
<reference evidence="2" key="1">
    <citation type="journal article" date="2014" name="Microb. Cell Fact.">
        <title>Exploiting Issatchenkia orientalis SD108 for succinic acid production.</title>
        <authorList>
            <person name="Xiao H."/>
            <person name="Shao Z."/>
            <person name="Jiang Y."/>
            <person name="Dole S."/>
            <person name="Zhao H."/>
        </authorList>
    </citation>
    <scope>NUCLEOTIDE SEQUENCE [LARGE SCALE GENOMIC DNA]</scope>
    <source>
        <strain evidence="2">SD108</strain>
    </source>
</reference>
<proteinExistence type="predicted"/>
<dbReference type="HOGENOM" id="CLU_3430703_0_0_1"/>